<comment type="caution">
    <text evidence="2">The sequence shown here is derived from an EMBL/GenBank/DDBJ whole genome shotgun (WGS) entry which is preliminary data.</text>
</comment>
<evidence type="ECO:0000256" key="1">
    <source>
        <dbReference type="SAM" id="SignalP"/>
    </source>
</evidence>
<keyword evidence="3" id="KW-1185">Reference proteome</keyword>
<gene>
    <name evidence="2" type="ORF">SEMRO_3029_G342480.1</name>
</gene>
<proteinExistence type="predicted"/>
<dbReference type="Proteomes" id="UP001153069">
    <property type="component" value="Unassembled WGS sequence"/>
</dbReference>
<name>A0A9N8F397_9STRA</name>
<feature type="chain" id="PRO_5040109828" evidence="1">
    <location>
        <begin position="26"/>
        <end position="158"/>
    </location>
</feature>
<reference evidence="2" key="1">
    <citation type="submission" date="2020-06" db="EMBL/GenBank/DDBJ databases">
        <authorList>
            <consortium name="Plant Systems Biology data submission"/>
        </authorList>
    </citation>
    <scope>NUCLEOTIDE SEQUENCE</scope>
    <source>
        <strain evidence="2">D6</strain>
    </source>
</reference>
<sequence>MTTSNILPLKIALLVVMLGCSTTHAWAPAATTRRTAATRTQLAMAWSLPAPMQRTLGSGTSYWYQDCGTAVGRRVVYDDSDEDNLLQQFWWDEQEQESRGLAFARLNFLKDAESHVSSGYYDQKSHQDENAATDGRGFFPIRMARGIWKRIRGSTENH</sequence>
<dbReference type="AlphaFoldDB" id="A0A9N8F397"/>
<feature type="signal peptide" evidence="1">
    <location>
        <begin position="1"/>
        <end position="25"/>
    </location>
</feature>
<protein>
    <submittedName>
        <fullName evidence="2">Uncharacterized protein</fullName>
    </submittedName>
</protein>
<dbReference type="EMBL" id="CAICTM010003027">
    <property type="protein sequence ID" value="CAB9530764.1"/>
    <property type="molecule type" value="Genomic_DNA"/>
</dbReference>
<accession>A0A9N8F397</accession>
<evidence type="ECO:0000313" key="2">
    <source>
        <dbReference type="EMBL" id="CAB9530764.1"/>
    </source>
</evidence>
<evidence type="ECO:0000313" key="3">
    <source>
        <dbReference type="Proteomes" id="UP001153069"/>
    </source>
</evidence>
<organism evidence="2 3">
    <name type="scientific">Seminavis robusta</name>
    <dbReference type="NCBI Taxonomy" id="568900"/>
    <lineage>
        <taxon>Eukaryota</taxon>
        <taxon>Sar</taxon>
        <taxon>Stramenopiles</taxon>
        <taxon>Ochrophyta</taxon>
        <taxon>Bacillariophyta</taxon>
        <taxon>Bacillariophyceae</taxon>
        <taxon>Bacillariophycidae</taxon>
        <taxon>Naviculales</taxon>
        <taxon>Naviculaceae</taxon>
        <taxon>Seminavis</taxon>
    </lineage>
</organism>
<keyword evidence="1" id="KW-0732">Signal</keyword>